<dbReference type="PANTHER" id="PTHR23227">
    <property type="entry name" value="BUCENTAUR RELATED"/>
    <property type="match status" value="1"/>
</dbReference>
<dbReference type="Gene3D" id="3.60.10.10">
    <property type="entry name" value="Endonuclease/exonuclease/phosphatase"/>
    <property type="match status" value="1"/>
</dbReference>
<dbReference type="PANTHER" id="PTHR23227:SF67">
    <property type="entry name" value="CRANIOFACIAL DEVELOPMENT PROTEIN 2-LIKE"/>
    <property type="match status" value="1"/>
</dbReference>
<proteinExistence type="predicted"/>
<organism evidence="4">
    <name type="scientific">Schistosoma curassoni</name>
    <dbReference type="NCBI Taxonomy" id="6186"/>
    <lineage>
        <taxon>Eukaryota</taxon>
        <taxon>Metazoa</taxon>
        <taxon>Spiralia</taxon>
        <taxon>Lophotrochozoa</taxon>
        <taxon>Platyhelminthes</taxon>
        <taxon>Trematoda</taxon>
        <taxon>Digenea</taxon>
        <taxon>Strigeidida</taxon>
        <taxon>Schistosomatoidea</taxon>
        <taxon>Schistosomatidae</taxon>
        <taxon>Schistosoma</taxon>
    </lineage>
</organism>
<reference evidence="4" key="1">
    <citation type="submission" date="2016-06" db="UniProtKB">
        <authorList>
            <consortium name="WormBaseParasite"/>
        </authorList>
    </citation>
    <scope>IDENTIFICATION</scope>
</reference>
<dbReference type="STRING" id="6186.A0A183JGR7"/>
<evidence type="ECO:0000313" key="2">
    <source>
        <dbReference type="EMBL" id="VDO70716.1"/>
    </source>
</evidence>
<protein>
    <submittedName>
        <fullName evidence="4">Endo/exonuclease/phosphatase domain-containing protein</fullName>
    </submittedName>
</protein>
<dbReference type="CDD" id="cd09076">
    <property type="entry name" value="L1-EN"/>
    <property type="match status" value="1"/>
</dbReference>
<evidence type="ECO:0000313" key="3">
    <source>
        <dbReference type="Proteomes" id="UP000279833"/>
    </source>
</evidence>
<dbReference type="WBParaSite" id="SCUD_0000188901-mRNA-1">
    <property type="protein sequence ID" value="SCUD_0000188901-mRNA-1"/>
    <property type="gene ID" value="SCUD_0000188901"/>
</dbReference>
<feature type="region of interest" description="Disordered" evidence="1">
    <location>
        <begin position="205"/>
        <end position="242"/>
    </location>
</feature>
<dbReference type="AlphaFoldDB" id="A0A183JGR7"/>
<dbReference type="Proteomes" id="UP000279833">
    <property type="component" value="Unassembled WGS sequence"/>
</dbReference>
<dbReference type="SUPFAM" id="SSF56219">
    <property type="entry name" value="DNase I-like"/>
    <property type="match status" value="1"/>
</dbReference>
<reference evidence="2 3" key="2">
    <citation type="submission" date="2018-11" db="EMBL/GenBank/DDBJ databases">
        <authorList>
            <consortium name="Pathogen Informatics"/>
        </authorList>
    </citation>
    <scope>NUCLEOTIDE SEQUENCE [LARGE SCALE GENOMIC DNA]</scope>
    <source>
        <strain evidence="2">Dakar</strain>
        <strain evidence="3">Dakar, Senegal</strain>
    </source>
</reference>
<keyword evidence="3" id="KW-1185">Reference proteome</keyword>
<sequence>MLLYSDHEEENAPHTQAVALILYKAARNAHVGWKSHRSRIIKASFKTEKDGITMNIVQCYAPTNDSNKNDKDQFYERLQSIIEKCPRKGLTILMGDLNAKVGINSIGYEDIMGRYGLGERNEIEERFANLRAFNKLVIGGTIFPLKRIHKATWISLDHTTESQIDHICVNRKFRRTMEDVRTKRGADIASDHHLGMEKMKLKLKKRKARNTIDSSEPLRRFGLHRSPSPPIPYTRTNEDEDN</sequence>
<name>A0A183JGR7_9TREM</name>
<evidence type="ECO:0000256" key="1">
    <source>
        <dbReference type="SAM" id="MobiDB-lite"/>
    </source>
</evidence>
<evidence type="ECO:0000313" key="4">
    <source>
        <dbReference type="WBParaSite" id="SCUD_0000188901-mRNA-1"/>
    </source>
</evidence>
<accession>A0A183JGR7</accession>
<dbReference type="InterPro" id="IPR027124">
    <property type="entry name" value="Swc5/CFDP1/2"/>
</dbReference>
<dbReference type="EMBL" id="UZAK01001651">
    <property type="protein sequence ID" value="VDO70716.1"/>
    <property type="molecule type" value="Genomic_DNA"/>
</dbReference>
<gene>
    <name evidence="2" type="ORF">SCUD_LOCUS1890</name>
</gene>
<dbReference type="InterPro" id="IPR036691">
    <property type="entry name" value="Endo/exonu/phosph_ase_sf"/>
</dbReference>